<dbReference type="EMBL" id="VIEB01001018">
    <property type="protein sequence ID" value="TQD76679.1"/>
    <property type="molecule type" value="Genomic_DNA"/>
</dbReference>
<dbReference type="PROSITE" id="PS50089">
    <property type="entry name" value="ZF_RING_2"/>
    <property type="match status" value="1"/>
</dbReference>
<accession>A0A540KRA3</accession>
<evidence type="ECO:0000256" key="1">
    <source>
        <dbReference type="PROSITE-ProRule" id="PRU00175"/>
    </source>
</evidence>
<dbReference type="Gene3D" id="3.30.40.10">
    <property type="entry name" value="Zinc/RING finger domain, C3HC4 (zinc finger)"/>
    <property type="match status" value="1"/>
</dbReference>
<proteinExistence type="predicted"/>
<dbReference type="GO" id="GO:0008270">
    <property type="term" value="F:zinc ion binding"/>
    <property type="evidence" value="ECO:0007669"/>
    <property type="project" value="UniProtKB-KW"/>
</dbReference>
<dbReference type="AlphaFoldDB" id="A0A540KRA3"/>
<evidence type="ECO:0000313" key="5">
    <source>
        <dbReference type="Proteomes" id="UP000315295"/>
    </source>
</evidence>
<dbReference type="Proteomes" id="UP000315295">
    <property type="component" value="Unassembled WGS sequence"/>
</dbReference>
<comment type="caution">
    <text evidence="4">The sequence shown here is derived from an EMBL/GenBank/DDBJ whole genome shotgun (WGS) entry which is preliminary data.</text>
</comment>
<keyword evidence="1" id="KW-0862">Zinc</keyword>
<dbReference type="PANTHER" id="PTHR31150">
    <property type="entry name" value="EXPRESSED PROTEIN"/>
    <property type="match status" value="1"/>
</dbReference>
<dbReference type="InterPro" id="IPR001841">
    <property type="entry name" value="Znf_RING"/>
</dbReference>
<feature type="compositionally biased region" description="Low complexity" evidence="2">
    <location>
        <begin position="134"/>
        <end position="159"/>
    </location>
</feature>
<dbReference type="SMART" id="SM00184">
    <property type="entry name" value="RING"/>
    <property type="match status" value="1"/>
</dbReference>
<feature type="region of interest" description="Disordered" evidence="2">
    <location>
        <begin position="77"/>
        <end position="223"/>
    </location>
</feature>
<keyword evidence="1" id="KW-0479">Metal-binding</keyword>
<keyword evidence="5" id="KW-1185">Reference proteome</keyword>
<feature type="compositionally biased region" description="Basic and acidic residues" evidence="2">
    <location>
        <begin position="377"/>
        <end position="388"/>
    </location>
</feature>
<evidence type="ECO:0000313" key="4">
    <source>
        <dbReference type="EMBL" id="TQD76679.1"/>
    </source>
</evidence>
<evidence type="ECO:0000259" key="3">
    <source>
        <dbReference type="PROSITE" id="PS50089"/>
    </source>
</evidence>
<protein>
    <recommendedName>
        <fullName evidence="3">RING-type domain-containing protein</fullName>
    </recommendedName>
</protein>
<feature type="compositionally biased region" description="Low complexity" evidence="2">
    <location>
        <begin position="210"/>
        <end position="223"/>
    </location>
</feature>
<dbReference type="SUPFAM" id="SSF57850">
    <property type="entry name" value="RING/U-box"/>
    <property type="match status" value="1"/>
</dbReference>
<feature type="compositionally biased region" description="Low complexity" evidence="2">
    <location>
        <begin position="389"/>
        <end position="399"/>
    </location>
</feature>
<dbReference type="STRING" id="106549.A0A540KRA3"/>
<dbReference type="InterPro" id="IPR013083">
    <property type="entry name" value="Znf_RING/FYVE/PHD"/>
</dbReference>
<reference evidence="4 5" key="1">
    <citation type="journal article" date="2019" name="G3 (Bethesda)">
        <title>Sequencing of a Wild Apple (Malus baccata) Genome Unravels the Differences Between Cultivated and Wild Apple Species Regarding Disease Resistance and Cold Tolerance.</title>
        <authorList>
            <person name="Chen X."/>
        </authorList>
    </citation>
    <scope>NUCLEOTIDE SEQUENCE [LARGE SCALE GENOMIC DNA]</scope>
    <source>
        <strain evidence="5">cv. Shandingzi</strain>
        <tissue evidence="4">Leaves</tissue>
    </source>
</reference>
<dbReference type="PANTHER" id="PTHR31150:SF26">
    <property type="entry name" value="RING-TYPE DOMAIN-CONTAINING PROTEIN"/>
    <property type="match status" value="1"/>
</dbReference>
<keyword evidence="1" id="KW-0863">Zinc-finger</keyword>
<feature type="compositionally biased region" description="Polar residues" evidence="2">
    <location>
        <begin position="104"/>
        <end position="115"/>
    </location>
</feature>
<feature type="domain" description="RING-type" evidence="3">
    <location>
        <begin position="274"/>
        <end position="333"/>
    </location>
</feature>
<name>A0A540KRA3_MALBA</name>
<evidence type="ECO:0000256" key="2">
    <source>
        <dbReference type="SAM" id="MobiDB-lite"/>
    </source>
</evidence>
<sequence length="529" mass="58946">MGSACCVAARDKTITNRANSEILHRNMRYSPTWSFRWDNRVGVAAEETSVSWFSDGVSRNDGSEVKFESACVSEEGSPLEHFRRHTAQKSSVSEETAGHVRTPASDQSISRNISMDASLEQVKESEESPTVSYPSPTKLSVSLPSTSSLSASPLSSQSHLPPPSSTPLRWPRCSPGHQLLRQVSDGRVPGNKSPNTFSISEDKARPPSWSNESARGSRGGSSDSWSMNAFSELMATSYRERWSFDSESFGFNREKITRSSSRVSASPSVDSQTCGVCSKLLAEKSSWSSQKIIATNELSVVSVLTCGHVYHAECLENMTPEINKYDPACPVCTFGEKQIHKLSEKALKAEMDLKARNKRLRNRVLDLDGDSAVFDRLKSTGHQGKDPKLGSSSSMKSSLGKPFLRRHFSFGSKSARALSENHSTRKKGFFWAKSSKIFRSWFFFCNLSWAKGLGRVHLSRHCKHLHNSILTFDKVTDLSVSFAVSDSDWRNGVERSNMNTVKWWKRRAWVSFIIECWSELVRAVSGYST</sequence>
<organism evidence="4 5">
    <name type="scientific">Malus baccata</name>
    <name type="common">Siberian crab apple</name>
    <name type="synonym">Pyrus baccata</name>
    <dbReference type="NCBI Taxonomy" id="106549"/>
    <lineage>
        <taxon>Eukaryota</taxon>
        <taxon>Viridiplantae</taxon>
        <taxon>Streptophyta</taxon>
        <taxon>Embryophyta</taxon>
        <taxon>Tracheophyta</taxon>
        <taxon>Spermatophyta</taxon>
        <taxon>Magnoliopsida</taxon>
        <taxon>eudicotyledons</taxon>
        <taxon>Gunneridae</taxon>
        <taxon>Pentapetalae</taxon>
        <taxon>rosids</taxon>
        <taxon>fabids</taxon>
        <taxon>Rosales</taxon>
        <taxon>Rosaceae</taxon>
        <taxon>Amygdaloideae</taxon>
        <taxon>Maleae</taxon>
        <taxon>Malus</taxon>
    </lineage>
</organism>
<feature type="region of interest" description="Disordered" evidence="2">
    <location>
        <begin position="377"/>
        <end position="399"/>
    </location>
</feature>
<gene>
    <name evidence="4" type="ORF">C1H46_037787</name>
</gene>